<proteinExistence type="predicted"/>
<dbReference type="Proteomes" id="UP000299102">
    <property type="component" value="Unassembled WGS sequence"/>
</dbReference>
<evidence type="ECO:0000313" key="3">
    <source>
        <dbReference type="Proteomes" id="UP000299102"/>
    </source>
</evidence>
<protein>
    <submittedName>
        <fullName evidence="2">Uncharacterized protein</fullName>
    </submittedName>
</protein>
<accession>A0A4C1VFU2</accession>
<keyword evidence="3" id="KW-1185">Reference proteome</keyword>
<feature type="compositionally biased region" description="Polar residues" evidence="1">
    <location>
        <begin position="393"/>
        <end position="402"/>
    </location>
</feature>
<comment type="caution">
    <text evidence="2">The sequence shown here is derived from an EMBL/GenBank/DDBJ whole genome shotgun (WGS) entry which is preliminary data.</text>
</comment>
<sequence>MIKCCKLSRYLLASTSSSVYNKRQTPEHIQCDRAPFVKTQRIGIVAAGLLRRTTRVLAERLQYRRQADWAAVTRYPYYTHSVGSSQAKADSCQSSLACSPTVLSLLVRSSIIVMIGGVGWERASSARRVPSSRALLRRTRASSLEPFRSWRSLANRRLRCLIHARLSKRETAFVSYRPSTPRRVSRTLVQDACPVCSSVSSFVRRIRPQQGINSYIISPCEGKSVSMITQYFWGGSLDGAPAHPASCTFWALRSLAQVASDTRHILLLNMLTGRILIRLPGIKLFGEINALQFDSSVVFSCQVSFHSFRLTTVNRRGPEKIRAFLISDAQTKWSLGELGKRRLNVSSRYNFVYFRFTLSIISSKVSKGSNNKSTRRRAGGRPLTGFTRGNFPSRRSCNNSQVEGRNPITGLFHLQHVGARPPCRGAFVTMHLVAG</sequence>
<organism evidence="2 3">
    <name type="scientific">Eumeta variegata</name>
    <name type="common">Bagworm moth</name>
    <name type="synonym">Eumeta japonica</name>
    <dbReference type="NCBI Taxonomy" id="151549"/>
    <lineage>
        <taxon>Eukaryota</taxon>
        <taxon>Metazoa</taxon>
        <taxon>Ecdysozoa</taxon>
        <taxon>Arthropoda</taxon>
        <taxon>Hexapoda</taxon>
        <taxon>Insecta</taxon>
        <taxon>Pterygota</taxon>
        <taxon>Neoptera</taxon>
        <taxon>Endopterygota</taxon>
        <taxon>Lepidoptera</taxon>
        <taxon>Glossata</taxon>
        <taxon>Ditrysia</taxon>
        <taxon>Tineoidea</taxon>
        <taxon>Psychidae</taxon>
        <taxon>Oiketicinae</taxon>
        <taxon>Eumeta</taxon>
    </lineage>
</organism>
<name>A0A4C1VFU2_EUMVA</name>
<dbReference type="EMBL" id="BGZK01000324">
    <property type="protein sequence ID" value="GBP36854.1"/>
    <property type="molecule type" value="Genomic_DNA"/>
</dbReference>
<dbReference type="AlphaFoldDB" id="A0A4C1VFU2"/>
<evidence type="ECO:0000256" key="1">
    <source>
        <dbReference type="SAM" id="MobiDB-lite"/>
    </source>
</evidence>
<feature type="region of interest" description="Disordered" evidence="1">
    <location>
        <begin position="366"/>
        <end position="402"/>
    </location>
</feature>
<reference evidence="2 3" key="1">
    <citation type="journal article" date="2019" name="Commun. Biol.">
        <title>The bagworm genome reveals a unique fibroin gene that provides high tensile strength.</title>
        <authorList>
            <person name="Kono N."/>
            <person name="Nakamura H."/>
            <person name="Ohtoshi R."/>
            <person name="Tomita M."/>
            <person name="Numata K."/>
            <person name="Arakawa K."/>
        </authorList>
    </citation>
    <scope>NUCLEOTIDE SEQUENCE [LARGE SCALE GENOMIC DNA]</scope>
</reference>
<evidence type="ECO:0000313" key="2">
    <source>
        <dbReference type="EMBL" id="GBP36854.1"/>
    </source>
</evidence>
<gene>
    <name evidence="2" type="ORF">EVAR_96100_1</name>
</gene>